<accession>A0A5C6MRR0</accession>
<dbReference type="InterPro" id="IPR016135">
    <property type="entry name" value="UBQ-conjugating_enzyme/RWD"/>
</dbReference>
<comment type="similarity">
    <text evidence="2">Belongs to the IMPACT family.</text>
</comment>
<evidence type="ECO:0000256" key="6">
    <source>
        <dbReference type="ARBA" id="ARBA00023016"/>
    </source>
</evidence>
<proteinExistence type="inferred from homology"/>
<sequence>MADVINTENEDLQAQIEEIEALSSIYGEEWCVIDEAARIFCIRICNGLEKPKLTACLQIILPHEYPSTSPPIYQINAAWLRGSERAKLANSLEDLYVENMGESILYLWVEKVREFLVERSQSAETVDQPEKVNMTAEEDVEDDTQVPDIRTFSDSAEESHLYAERVNDEELPPIKHGESITDRRSTFQPHLAPVVSPRQVKMILEKLYENKKIASATHNIYAYSCGEFQSLVDLIRIYCEDKHSFLQDCEDDGETAAGGRLLHLLQILDVRNVMVVVSRWYGGILLGPDRFKHINNCARNILVEEGYAASTSADLSEGRQCCVAPSCSLQTAKQMGCDANYVYIVLFTKPRSKIISGFSEVALAGLPYPVSLMALNGFRARVCPPQPHVTSSAPALVRIKAARSELQT</sequence>
<dbReference type="PROSITE" id="PS00910">
    <property type="entry name" value="UPF0029"/>
    <property type="match status" value="1"/>
</dbReference>
<dbReference type="FunFam" id="3.30.230.30:FF:000001">
    <property type="entry name" value="IMPACT isoform 1"/>
    <property type="match status" value="1"/>
</dbReference>
<dbReference type="EMBL" id="RHFK02000020">
    <property type="protein sequence ID" value="TWW57603.1"/>
    <property type="molecule type" value="Genomic_DNA"/>
</dbReference>
<dbReference type="Proteomes" id="UP000324091">
    <property type="component" value="Chromosome 7"/>
</dbReference>
<reference evidence="10 11" key="1">
    <citation type="submission" date="2019-04" db="EMBL/GenBank/DDBJ databases">
        <title>Chromosome genome assembly for Takifugu flavidus.</title>
        <authorList>
            <person name="Xiao S."/>
        </authorList>
    </citation>
    <scope>NUCLEOTIDE SEQUENCE [LARGE SCALE GENOMIC DNA]</scope>
    <source>
        <strain evidence="10">HTHZ2018</strain>
        <tissue evidence="10">Muscle</tissue>
    </source>
</reference>
<dbReference type="PANTHER" id="PTHR16301">
    <property type="entry name" value="IMPACT-RELATED"/>
    <property type="match status" value="1"/>
</dbReference>
<dbReference type="PANTHER" id="PTHR16301:SF25">
    <property type="entry name" value="PROTEIN IMPACT"/>
    <property type="match status" value="1"/>
</dbReference>
<comment type="subcellular location">
    <subcellularLocation>
        <location evidence="1">Cytoplasm</location>
    </subcellularLocation>
</comment>
<comment type="caution">
    <text evidence="10">The sequence shown here is derived from an EMBL/GenBank/DDBJ whole genome shotgun (WGS) entry which is preliminary data.</text>
</comment>
<evidence type="ECO:0000313" key="11">
    <source>
        <dbReference type="Proteomes" id="UP000324091"/>
    </source>
</evidence>
<dbReference type="InterPro" id="IPR023582">
    <property type="entry name" value="Impact"/>
</dbReference>
<dbReference type="AlphaFoldDB" id="A0A5C6MRR0"/>
<evidence type="ECO:0000256" key="2">
    <source>
        <dbReference type="ARBA" id="ARBA00007665"/>
    </source>
</evidence>
<dbReference type="SMART" id="SM00591">
    <property type="entry name" value="RWD"/>
    <property type="match status" value="1"/>
</dbReference>
<dbReference type="InterPro" id="IPR020569">
    <property type="entry name" value="UPF0029_Impact_CS"/>
</dbReference>
<organism evidence="10 11">
    <name type="scientific">Takifugu flavidus</name>
    <name type="common">sansaifugu</name>
    <dbReference type="NCBI Taxonomy" id="433684"/>
    <lineage>
        <taxon>Eukaryota</taxon>
        <taxon>Metazoa</taxon>
        <taxon>Chordata</taxon>
        <taxon>Craniata</taxon>
        <taxon>Vertebrata</taxon>
        <taxon>Euteleostomi</taxon>
        <taxon>Actinopterygii</taxon>
        <taxon>Neopterygii</taxon>
        <taxon>Teleostei</taxon>
        <taxon>Neoteleostei</taxon>
        <taxon>Acanthomorphata</taxon>
        <taxon>Eupercaria</taxon>
        <taxon>Tetraodontiformes</taxon>
        <taxon>Tetradontoidea</taxon>
        <taxon>Tetraodontidae</taxon>
        <taxon>Takifugu</taxon>
    </lineage>
</organism>
<dbReference type="GO" id="GO:0006446">
    <property type="term" value="P:regulation of translational initiation"/>
    <property type="evidence" value="ECO:0007669"/>
    <property type="project" value="TreeGrafter"/>
</dbReference>
<evidence type="ECO:0000256" key="7">
    <source>
        <dbReference type="ARBA" id="ARBA00047127"/>
    </source>
</evidence>
<gene>
    <name evidence="10" type="ORF">D4764_07G0003220</name>
</gene>
<evidence type="ECO:0000256" key="8">
    <source>
        <dbReference type="SAM" id="Coils"/>
    </source>
</evidence>
<dbReference type="SUPFAM" id="SSF54495">
    <property type="entry name" value="UBC-like"/>
    <property type="match status" value="1"/>
</dbReference>
<keyword evidence="3" id="KW-0963">Cytoplasm</keyword>
<dbReference type="Pfam" id="PF05773">
    <property type="entry name" value="RWD"/>
    <property type="match status" value="1"/>
</dbReference>
<keyword evidence="4" id="KW-0678">Repressor</keyword>
<dbReference type="CDD" id="cd23821">
    <property type="entry name" value="RWD_IMPACT"/>
    <property type="match status" value="1"/>
</dbReference>
<name>A0A5C6MRR0_9TELE</name>
<evidence type="ECO:0000256" key="3">
    <source>
        <dbReference type="ARBA" id="ARBA00022490"/>
    </source>
</evidence>
<keyword evidence="5" id="KW-0810">Translation regulation</keyword>
<protein>
    <submittedName>
        <fullName evidence="10">Protein IMPACT</fullName>
    </submittedName>
</protein>
<dbReference type="InterPro" id="IPR036956">
    <property type="entry name" value="Impact_N_sf"/>
</dbReference>
<dbReference type="InterPro" id="IPR006575">
    <property type="entry name" value="RWD_dom"/>
</dbReference>
<dbReference type="Gene3D" id="3.10.110.10">
    <property type="entry name" value="Ubiquitin Conjugating Enzyme"/>
    <property type="match status" value="1"/>
</dbReference>
<evidence type="ECO:0000313" key="10">
    <source>
        <dbReference type="EMBL" id="TWW57603.1"/>
    </source>
</evidence>
<keyword evidence="8" id="KW-0175">Coiled coil</keyword>
<feature type="coiled-coil region" evidence="8">
    <location>
        <begin position="2"/>
        <end position="29"/>
    </location>
</feature>
<dbReference type="Gene3D" id="3.30.230.30">
    <property type="entry name" value="Impact, N-terminal domain"/>
    <property type="match status" value="1"/>
</dbReference>
<evidence type="ECO:0000256" key="1">
    <source>
        <dbReference type="ARBA" id="ARBA00004496"/>
    </source>
</evidence>
<dbReference type="SUPFAM" id="SSF54211">
    <property type="entry name" value="Ribosomal protein S5 domain 2-like"/>
    <property type="match status" value="1"/>
</dbReference>
<dbReference type="Pfam" id="PF01205">
    <property type="entry name" value="Impact_N"/>
    <property type="match status" value="1"/>
</dbReference>
<evidence type="ECO:0000259" key="9">
    <source>
        <dbReference type="PROSITE" id="PS50908"/>
    </source>
</evidence>
<dbReference type="PROSITE" id="PS50908">
    <property type="entry name" value="RWD"/>
    <property type="match status" value="1"/>
</dbReference>
<dbReference type="InterPro" id="IPR001498">
    <property type="entry name" value="Impact_N"/>
</dbReference>
<keyword evidence="6" id="KW-0346">Stress response</keyword>
<keyword evidence="11" id="KW-1185">Reference proteome</keyword>
<evidence type="ECO:0000256" key="4">
    <source>
        <dbReference type="ARBA" id="ARBA00022491"/>
    </source>
</evidence>
<dbReference type="InterPro" id="IPR020568">
    <property type="entry name" value="Ribosomal_Su5_D2-typ_SF"/>
</dbReference>
<dbReference type="GO" id="GO:0005737">
    <property type="term" value="C:cytoplasm"/>
    <property type="evidence" value="ECO:0007669"/>
    <property type="project" value="UniProtKB-SubCell"/>
</dbReference>
<comment type="subunit">
    <text evidence="7">Interacts with GCN1; prevents the interaction of GCN1 with EIF2AK4/GCN2 and inhibits EIF2AK4/GCN2 kinase activity. Interaction with RPL39; this interaction occurs in a GCN1-independent manner. Associates with ribosomes; this interaction occurs in a GCN1-independent manner. Associates with actin; this interaction occurs in a GCN1-independent manner.</text>
</comment>
<dbReference type="GO" id="GO:0140469">
    <property type="term" value="P:GCN2-mediated signaling"/>
    <property type="evidence" value="ECO:0007669"/>
    <property type="project" value="TreeGrafter"/>
</dbReference>
<feature type="domain" description="RWD" evidence="9">
    <location>
        <begin position="17"/>
        <end position="119"/>
    </location>
</feature>
<evidence type="ECO:0000256" key="5">
    <source>
        <dbReference type="ARBA" id="ARBA00022845"/>
    </source>
</evidence>